<evidence type="ECO:0000313" key="3">
    <source>
        <dbReference type="EMBL" id="MFF5291095.1"/>
    </source>
</evidence>
<protein>
    <recommendedName>
        <fullName evidence="5">Integral membrane protein</fullName>
    </recommendedName>
</protein>
<evidence type="ECO:0000256" key="2">
    <source>
        <dbReference type="SAM" id="Phobius"/>
    </source>
</evidence>
<feature type="transmembrane region" description="Helical" evidence="2">
    <location>
        <begin position="249"/>
        <end position="269"/>
    </location>
</feature>
<proteinExistence type="predicted"/>
<feature type="region of interest" description="Disordered" evidence="1">
    <location>
        <begin position="295"/>
        <end position="320"/>
    </location>
</feature>
<keyword evidence="4" id="KW-1185">Reference proteome</keyword>
<comment type="caution">
    <text evidence="3">The sequence shown here is derived from an EMBL/GenBank/DDBJ whole genome shotgun (WGS) entry which is preliminary data.</text>
</comment>
<feature type="compositionally biased region" description="Low complexity" evidence="1">
    <location>
        <begin position="295"/>
        <end position="319"/>
    </location>
</feature>
<feature type="transmembrane region" description="Helical" evidence="2">
    <location>
        <begin position="6"/>
        <end position="28"/>
    </location>
</feature>
<feature type="transmembrane region" description="Helical" evidence="2">
    <location>
        <begin position="222"/>
        <end position="243"/>
    </location>
</feature>
<feature type="transmembrane region" description="Helical" evidence="2">
    <location>
        <begin position="97"/>
        <end position="116"/>
    </location>
</feature>
<reference evidence="3 4" key="1">
    <citation type="submission" date="2024-10" db="EMBL/GenBank/DDBJ databases">
        <title>The Natural Products Discovery Center: Release of the First 8490 Sequenced Strains for Exploring Actinobacteria Biosynthetic Diversity.</title>
        <authorList>
            <person name="Kalkreuter E."/>
            <person name="Kautsar S.A."/>
            <person name="Yang D."/>
            <person name="Bader C.D."/>
            <person name="Teijaro C.N."/>
            <person name="Fluegel L."/>
            <person name="Davis C.M."/>
            <person name="Simpson J.R."/>
            <person name="Lauterbach L."/>
            <person name="Steele A.D."/>
            <person name="Gui C."/>
            <person name="Meng S."/>
            <person name="Li G."/>
            <person name="Viehrig K."/>
            <person name="Ye F."/>
            <person name="Su P."/>
            <person name="Kiefer A.F."/>
            <person name="Nichols A."/>
            <person name="Cepeda A.J."/>
            <person name="Yan W."/>
            <person name="Fan B."/>
            <person name="Jiang Y."/>
            <person name="Adhikari A."/>
            <person name="Zheng C.-J."/>
            <person name="Schuster L."/>
            <person name="Cowan T.M."/>
            <person name="Smanski M.J."/>
            <person name="Chevrette M.G."/>
            <person name="De Carvalho L.P.S."/>
            <person name="Shen B."/>
        </authorList>
    </citation>
    <scope>NUCLEOTIDE SEQUENCE [LARGE SCALE GENOMIC DNA]</scope>
    <source>
        <strain evidence="3 4">NPDC000087</strain>
    </source>
</reference>
<dbReference type="EMBL" id="JBIAZU010000003">
    <property type="protein sequence ID" value="MFF5291095.1"/>
    <property type="molecule type" value="Genomic_DNA"/>
</dbReference>
<evidence type="ECO:0000313" key="4">
    <source>
        <dbReference type="Proteomes" id="UP001602245"/>
    </source>
</evidence>
<feature type="region of interest" description="Disordered" evidence="1">
    <location>
        <begin position="356"/>
        <end position="377"/>
    </location>
</feature>
<dbReference type="PANTHER" id="PTHR40761">
    <property type="entry name" value="CONSERVED INTEGRAL MEMBRANE ALANINE VALINE AND LEUCINE RICH PROTEIN-RELATED"/>
    <property type="match status" value="1"/>
</dbReference>
<feature type="transmembrane region" description="Helical" evidence="2">
    <location>
        <begin position="128"/>
        <end position="147"/>
    </location>
</feature>
<name>A0ABW6WCR5_9ACTN</name>
<dbReference type="PANTHER" id="PTHR40761:SF1">
    <property type="entry name" value="CONSERVED INTEGRAL MEMBRANE ALANINE VALINE AND LEUCINE RICH PROTEIN-RELATED"/>
    <property type="match status" value="1"/>
</dbReference>
<accession>A0ABW6WCR5</accession>
<evidence type="ECO:0008006" key="5">
    <source>
        <dbReference type="Google" id="ProtNLM"/>
    </source>
</evidence>
<dbReference type="Proteomes" id="UP001602245">
    <property type="component" value="Unassembled WGS sequence"/>
</dbReference>
<feature type="transmembrane region" description="Helical" evidence="2">
    <location>
        <begin position="186"/>
        <end position="210"/>
    </location>
</feature>
<feature type="transmembrane region" description="Helical" evidence="2">
    <location>
        <begin position="40"/>
        <end position="60"/>
    </location>
</feature>
<organism evidence="3 4">
    <name type="scientific">Paractinoplanes globisporus</name>
    <dbReference type="NCBI Taxonomy" id="113565"/>
    <lineage>
        <taxon>Bacteria</taxon>
        <taxon>Bacillati</taxon>
        <taxon>Actinomycetota</taxon>
        <taxon>Actinomycetes</taxon>
        <taxon>Micromonosporales</taxon>
        <taxon>Micromonosporaceae</taxon>
        <taxon>Paractinoplanes</taxon>
    </lineage>
</organism>
<keyword evidence="2" id="KW-1133">Transmembrane helix</keyword>
<dbReference type="RefSeq" id="WP_020516743.1">
    <property type="nucleotide sequence ID" value="NZ_JBIAZU010000003.1"/>
</dbReference>
<keyword evidence="2" id="KW-0812">Transmembrane</keyword>
<sequence>MTATGWVMLAITIFGAFAYAAASIFQALGARRATSTVKAFAQPLYIIGSVLDLLAWAGSMVALSELAVYVVESVLAGSLALTVIGARVILKSRLRAIDIVAVGVSIAALTVLAMSAGMQESVAASRELRLWFCGAALAVALLGWAATKVAPPGVVAGLAGLCLGGAALVGRALTLPHDAMTSVGSAALAIVTEPLVAALLIFGVTGMMLYANALQRGQVGPVTAVLWIAEVVAPSAVAVLFLGDTVRPGWSMAALGAAAVTVVMAVLLASAPANKATALPPEPAQPALTAALTATPAGRAAPPAATRPAPRPARATRPRAPAPPLVAAFHAERIIWWGPPPIWVPPQRVRRALTGQSQPSLTWAPPERQPVWAQPRPADADTVPIVAAHAETRDPFEALEAPFAPEPARPRPWADL</sequence>
<feature type="transmembrane region" description="Helical" evidence="2">
    <location>
        <begin position="66"/>
        <end position="90"/>
    </location>
</feature>
<evidence type="ECO:0000256" key="1">
    <source>
        <dbReference type="SAM" id="MobiDB-lite"/>
    </source>
</evidence>
<keyword evidence="2" id="KW-0472">Membrane</keyword>
<feature type="transmembrane region" description="Helical" evidence="2">
    <location>
        <begin position="154"/>
        <end position="174"/>
    </location>
</feature>
<gene>
    <name evidence="3" type="ORF">ACFY35_16765</name>
</gene>